<dbReference type="KEGG" id="hro:HELRODRAFT_92025"/>
<reference evidence="13" key="3">
    <citation type="submission" date="2015-06" db="UniProtKB">
        <authorList>
            <consortium name="EnsemblMetazoa"/>
        </authorList>
    </citation>
    <scope>IDENTIFICATION</scope>
</reference>
<dbReference type="OrthoDB" id="10258787at2759"/>
<evidence type="ECO:0000256" key="1">
    <source>
        <dbReference type="ARBA" id="ARBA00004138"/>
    </source>
</evidence>
<keyword evidence="4" id="KW-0802">TPR repeat</keyword>
<keyword evidence="5" id="KW-0969">Cilium</keyword>
<dbReference type="InterPro" id="IPR015943">
    <property type="entry name" value="WD40/YVTN_repeat-like_dom_sf"/>
</dbReference>
<dbReference type="STRING" id="6412.T1G8B4"/>
<dbReference type="eggNOG" id="KOG3617">
    <property type="taxonomic scope" value="Eukaryota"/>
</dbReference>
<keyword evidence="3" id="KW-0677">Repeat</keyword>
<dbReference type="FunCoup" id="T1G8B4">
    <property type="interactions" value="445"/>
</dbReference>
<proteinExistence type="predicted"/>
<dbReference type="GeneID" id="20217311"/>
<evidence type="ECO:0000256" key="4">
    <source>
        <dbReference type="ARBA" id="ARBA00022803"/>
    </source>
</evidence>
<feature type="domain" description="IF140 C-terminal TPR" evidence="10">
    <location>
        <begin position="1299"/>
        <end position="1434"/>
    </location>
</feature>
<dbReference type="Pfam" id="PF23385">
    <property type="entry name" value="Beta-prop_IFT140_2nd"/>
    <property type="match status" value="1"/>
</dbReference>
<evidence type="ECO:0000259" key="11">
    <source>
        <dbReference type="Pfam" id="PF24762"/>
    </source>
</evidence>
<dbReference type="CTD" id="20217311"/>
<dbReference type="GO" id="GO:0030991">
    <property type="term" value="C:intraciliary transport particle A"/>
    <property type="evidence" value="ECO:0000318"/>
    <property type="project" value="GO_Central"/>
</dbReference>
<dbReference type="GO" id="GO:0036064">
    <property type="term" value="C:ciliary basal body"/>
    <property type="evidence" value="ECO:0000318"/>
    <property type="project" value="GO_Central"/>
</dbReference>
<dbReference type="Pfam" id="PF24760">
    <property type="entry name" value="TPR_IF140_C"/>
    <property type="match status" value="1"/>
</dbReference>
<dbReference type="InterPro" id="IPR001680">
    <property type="entry name" value="WD40_rpt"/>
</dbReference>
<dbReference type="InterPro" id="IPR011990">
    <property type="entry name" value="TPR-like_helical_dom_sf"/>
</dbReference>
<dbReference type="InterPro" id="IPR056155">
    <property type="entry name" value="Beta-prop_IFT140_2nd"/>
</dbReference>
<dbReference type="HOGENOM" id="CLU_001853_1_0_1"/>
<organism evidence="13 14">
    <name type="scientific">Helobdella robusta</name>
    <name type="common">Californian leech</name>
    <dbReference type="NCBI Taxonomy" id="6412"/>
    <lineage>
        <taxon>Eukaryota</taxon>
        <taxon>Metazoa</taxon>
        <taxon>Spiralia</taxon>
        <taxon>Lophotrochozoa</taxon>
        <taxon>Annelida</taxon>
        <taxon>Clitellata</taxon>
        <taxon>Hirudinea</taxon>
        <taxon>Rhynchobdellida</taxon>
        <taxon>Glossiphoniidae</taxon>
        <taxon>Helobdella</taxon>
    </lineage>
</organism>
<evidence type="ECO:0000256" key="5">
    <source>
        <dbReference type="ARBA" id="ARBA00023069"/>
    </source>
</evidence>
<evidence type="ECO:0000256" key="6">
    <source>
        <dbReference type="ARBA" id="ARBA00023273"/>
    </source>
</evidence>
<feature type="domain" description="IFT140 first beta-propeller" evidence="8">
    <location>
        <begin position="3"/>
        <end position="416"/>
    </location>
</feature>
<dbReference type="InterPro" id="IPR056156">
    <property type="entry name" value="TPR_IF140_C"/>
</dbReference>
<evidence type="ECO:0000256" key="2">
    <source>
        <dbReference type="ARBA" id="ARBA00022574"/>
    </source>
</evidence>
<evidence type="ECO:0000259" key="8">
    <source>
        <dbReference type="Pfam" id="PF23383"/>
    </source>
</evidence>
<evidence type="ECO:0000259" key="10">
    <source>
        <dbReference type="Pfam" id="PF24760"/>
    </source>
</evidence>
<dbReference type="PROSITE" id="PS50082">
    <property type="entry name" value="WD_REPEATS_2"/>
    <property type="match status" value="1"/>
</dbReference>
<evidence type="ECO:0000256" key="7">
    <source>
        <dbReference type="PROSITE-ProRule" id="PRU00221"/>
    </source>
</evidence>
<dbReference type="GO" id="GO:0005930">
    <property type="term" value="C:axoneme"/>
    <property type="evidence" value="ECO:0000318"/>
    <property type="project" value="GO_Central"/>
</dbReference>
<evidence type="ECO:0000313" key="12">
    <source>
        <dbReference type="EMBL" id="ESO09812.1"/>
    </source>
</evidence>
<keyword evidence="6" id="KW-0966">Cell projection</keyword>
<dbReference type="Gene3D" id="2.130.10.10">
    <property type="entry name" value="YVTN repeat-like/Quinoprotein amine dehydrogenase"/>
    <property type="match status" value="3"/>
</dbReference>
<protein>
    <submittedName>
        <fullName evidence="12 13">Uncharacterized protein</fullName>
    </submittedName>
</protein>
<dbReference type="Pfam" id="PF23383">
    <property type="entry name" value="Beta-prop_IFT140_1st"/>
    <property type="match status" value="1"/>
</dbReference>
<dbReference type="EnsemblMetazoa" id="HelroT92025">
    <property type="protein sequence ID" value="HelroP92025"/>
    <property type="gene ID" value="HelroG92025"/>
</dbReference>
<dbReference type="PANTHER" id="PTHR15722:SF7">
    <property type="entry name" value="INTRAFLAGELLAR TRANSPORT PROTEIN 140 HOMOLOG"/>
    <property type="match status" value="1"/>
</dbReference>
<feature type="repeat" description="WD" evidence="7">
    <location>
        <begin position="99"/>
        <end position="140"/>
    </location>
</feature>
<comment type="subcellular location">
    <subcellularLocation>
        <location evidence="1">Cell projection</location>
        <location evidence="1">Cilium</location>
    </subcellularLocation>
</comment>
<dbReference type="SMART" id="SM00320">
    <property type="entry name" value="WD40"/>
    <property type="match status" value="4"/>
</dbReference>
<evidence type="ECO:0000256" key="3">
    <source>
        <dbReference type="ARBA" id="ARBA00022737"/>
    </source>
</evidence>
<accession>T1G8B4</accession>
<sequence length="1495" mass="169658">MTVFFDNQIQSHSSDEKFVDFAWHGTFKLLAVTSYSPVQGQVVAVFQEEGERLQNSVQRKTMPATCLAWHPSKKVLAVGWSTGEITTQNINDNEISESAKTHQSSICVMHWSTGGSQLLTGDAEGLLIIWKVDGKGRLSSTTLMQHSLNDQPTHLVPIQPPAQDPNLDLHNLAKLAVSGDQSALDMFTWKKPPSKLGNSALSWQEGLTFFIGGSDGRVHYIDYQPSVVEKFKVQGQIKKLLFYDEKNILVTLSSDMMVTLSSVDPESRDATNIMSVKISGQTKTTDMVWAGRGLLATCTGERHINRLWDIDNDENYVLNLNDANAANDDGDVINNNNNNSSSKTLACGTDQGKVVQWKYTRTPLVKNRKKGAEPKDDWLLQNVSNVSGIILDIGFGSSRNLLAVNTRDSLYILDEQESAAACFGQLAVVQIGSMLLSLDDYQSNTHFNLKTDIQIRLMCCTRDNLAVSNGKKVVVYDISGSEKMLKVVGAFDSTSNNLCMHQQNLFATEPGKIQVRNFQGTVKQLLPLPNPDDELTCMDVCGSYLTVATNTGYVKVFDLSRREVKQHTEAKQFNEIIDQFKSIVSAKSNNNGSKVSLIVMKKNDVTDPCLHIWDTETNSVQYFNFETGKDDIDDQQVPITDHTRSQSAKDISGRFPLSHHWDVDDVKSFVCEAKYNWTPEKKIKNKKNNNKGDDNDDKIDVMVITLFCTSEHGVLVQDHYSRDQHCSKLIAINIPYYYFTINKVGFIFFFDVISFLRVHLILIFFNQSLIATCRRIHRNFIGLDLNVSEARHAMLNFSFHLTLGDMDEAFKAIKLIKSEVVWENMAKMCVKTRRLDVAKVCLGNMKNPWAAKLLRESVQKEPQVDAQIACLAVHLGLIEDAERLLKNCKRYDLLNKLYQQTSQWDKALSVAETHDRINLRNTNYNYAKYLEGAGKFQEAAVYFEKSENHGFEVPHMWLNDIKSLENYVHKSNDKSILRWWAQYNEDKGNTEEAIKFYEKSKDHLSLARLYCAMDDVTKAAGVCVESQDRAACYWVGRHFERAGKMQEAISYYNRAQAFGNAIRLCKDHSFDDKLLNMAIMGNTDDMLEAARYYEARRGFEEKATLLYHKAGYSSKALELAFGAKQFSALQTISESFDENTDPLLLQRCAEFFIDNSQFDRAVDLLASAKKYGECLRICREKHVQMNEDLVEKLSPPENDANINTEERSRMLESIGDICMEQRQYHLATKKFTQSGNKIKAMKALLKSGDTERICFFANVSRQKEIYIMAGHYLQSLDWQKDPEIMKNIINFYTRGRSPEHLAGFYGACAQLEIDEYKDYEKALGALSEAYKCLSRCKPTTSNEDSISNDLNASAAGLDVKLNRLKERMTIINKFVKAKRFGVGGEESMQVCQALLSEPRCDEYVKVGDVLAYMTGYFAKTGKWKKAHSCIEELKKRQPNVEPTFYMDKKLIISIYSALNIEYKEPKILKKGNNNDDDDDDVVQREEIYEEDMPIN</sequence>
<keyword evidence="2 7" id="KW-0853">WD repeat</keyword>
<dbReference type="OMA" id="YAQFMES"/>
<reference evidence="12 14" key="2">
    <citation type="journal article" date="2013" name="Nature">
        <title>Insights into bilaterian evolution from three spiralian genomes.</title>
        <authorList>
            <person name="Simakov O."/>
            <person name="Marletaz F."/>
            <person name="Cho S.J."/>
            <person name="Edsinger-Gonzales E."/>
            <person name="Havlak P."/>
            <person name="Hellsten U."/>
            <person name="Kuo D.H."/>
            <person name="Larsson T."/>
            <person name="Lv J."/>
            <person name="Arendt D."/>
            <person name="Savage R."/>
            <person name="Osoegawa K."/>
            <person name="de Jong P."/>
            <person name="Grimwood J."/>
            <person name="Chapman J.A."/>
            <person name="Shapiro H."/>
            <person name="Aerts A."/>
            <person name="Otillar R.P."/>
            <person name="Terry A.Y."/>
            <person name="Boore J.L."/>
            <person name="Grigoriev I.V."/>
            <person name="Lindberg D.R."/>
            <person name="Seaver E.C."/>
            <person name="Weisblat D.A."/>
            <person name="Putnam N.H."/>
            <person name="Rokhsar D.S."/>
        </authorList>
    </citation>
    <scope>NUCLEOTIDE SEQUENCE</scope>
</reference>
<gene>
    <name evidence="13" type="primary">20217311</name>
    <name evidence="12" type="ORF">HELRODRAFT_92025</name>
</gene>
<dbReference type="SUPFAM" id="SSF48452">
    <property type="entry name" value="TPR-like"/>
    <property type="match status" value="1"/>
</dbReference>
<evidence type="ECO:0000313" key="14">
    <source>
        <dbReference type="Proteomes" id="UP000015101"/>
    </source>
</evidence>
<reference evidence="14" key="1">
    <citation type="submission" date="2012-12" db="EMBL/GenBank/DDBJ databases">
        <authorList>
            <person name="Hellsten U."/>
            <person name="Grimwood J."/>
            <person name="Chapman J.A."/>
            <person name="Shapiro H."/>
            <person name="Aerts A."/>
            <person name="Otillar R.P."/>
            <person name="Terry A.Y."/>
            <person name="Boore J.L."/>
            <person name="Simakov O."/>
            <person name="Marletaz F."/>
            <person name="Cho S.-J."/>
            <person name="Edsinger-Gonzales E."/>
            <person name="Havlak P."/>
            <person name="Kuo D.-H."/>
            <person name="Larsson T."/>
            <person name="Lv J."/>
            <person name="Arendt D."/>
            <person name="Savage R."/>
            <person name="Osoegawa K."/>
            <person name="de Jong P."/>
            <person name="Lindberg D.R."/>
            <person name="Seaver E.C."/>
            <person name="Weisblat D.A."/>
            <person name="Putnam N.H."/>
            <person name="Grigoriev I.V."/>
            <person name="Rokhsar D.S."/>
        </authorList>
    </citation>
    <scope>NUCLEOTIDE SEQUENCE</scope>
</reference>
<name>T1G8B4_HELRO</name>
<dbReference type="InterPro" id="IPR056168">
    <property type="entry name" value="TPR_IF140/IFT172/WDR19"/>
</dbReference>
<dbReference type="FunFam" id="1.25.40.470:FF:000015">
    <property type="entry name" value="Intraflagellar transport particle protein 140"/>
    <property type="match status" value="1"/>
</dbReference>
<dbReference type="Gene3D" id="1.25.40.470">
    <property type="match status" value="1"/>
</dbReference>
<dbReference type="Proteomes" id="UP000015101">
    <property type="component" value="Unassembled WGS sequence"/>
</dbReference>
<dbReference type="FunFam" id="2.130.10.10:FF:003140">
    <property type="entry name" value="Intraflagellar transport 140"/>
    <property type="match status" value="1"/>
</dbReference>
<feature type="domain" description="IF140/IFT172/WDR19 TPR" evidence="11">
    <location>
        <begin position="804"/>
        <end position="1291"/>
    </location>
</feature>
<dbReference type="GO" id="GO:0035721">
    <property type="term" value="P:intraciliary retrograde transport"/>
    <property type="evidence" value="ECO:0000318"/>
    <property type="project" value="GO_Central"/>
</dbReference>
<dbReference type="InParanoid" id="T1G8B4"/>
<keyword evidence="14" id="KW-1185">Reference proteome</keyword>
<dbReference type="RefSeq" id="XP_009012078.1">
    <property type="nucleotide sequence ID" value="XM_009013830.1"/>
</dbReference>
<dbReference type="SUPFAM" id="SSF50978">
    <property type="entry name" value="WD40 repeat-like"/>
    <property type="match status" value="2"/>
</dbReference>
<dbReference type="Pfam" id="PF24762">
    <property type="entry name" value="TPR_IF140-IFT172"/>
    <property type="match status" value="1"/>
</dbReference>
<evidence type="ECO:0000313" key="13">
    <source>
        <dbReference type="EnsemblMetazoa" id="HelroP92025"/>
    </source>
</evidence>
<dbReference type="PANTHER" id="PTHR15722">
    <property type="entry name" value="IFT140/172-RELATED"/>
    <property type="match status" value="1"/>
</dbReference>
<dbReference type="InterPro" id="IPR036322">
    <property type="entry name" value="WD40_repeat_dom_sf"/>
</dbReference>
<dbReference type="EMBL" id="KB095906">
    <property type="protein sequence ID" value="ESO09812.1"/>
    <property type="molecule type" value="Genomic_DNA"/>
</dbReference>
<feature type="domain" description="IFT140 second beta-propeller" evidence="9">
    <location>
        <begin position="425"/>
        <end position="740"/>
    </location>
</feature>
<evidence type="ECO:0000259" key="9">
    <source>
        <dbReference type="Pfam" id="PF23385"/>
    </source>
</evidence>
<dbReference type="EMBL" id="AMQM01009000">
    <property type="status" value="NOT_ANNOTATED_CDS"/>
    <property type="molecule type" value="Genomic_DNA"/>
</dbReference>
<dbReference type="InterPro" id="IPR056154">
    <property type="entry name" value="Beta-prop_IFT140_1st"/>
</dbReference>